<dbReference type="PRINTS" id="PR00481">
    <property type="entry name" value="LAMNOPPTDASE"/>
</dbReference>
<keyword evidence="2 10" id="KW-0031">Aminopeptidase</keyword>
<keyword evidence="4" id="KW-0378">Hydrolase</keyword>
<name>A0ABU3X8Q1_9BACI</name>
<dbReference type="EMBL" id="JAWJBA010000002">
    <property type="protein sequence ID" value="MDV2684266.1"/>
    <property type="molecule type" value="Genomic_DNA"/>
</dbReference>
<comment type="function">
    <text evidence="6">Presumably involved in the processing and regular turnover of intracellular proteins. Catalyzes the removal of unsubstituted N-terminal amino acids from various peptides.</text>
</comment>
<evidence type="ECO:0000313" key="10">
    <source>
        <dbReference type="EMBL" id="MDV2684266.1"/>
    </source>
</evidence>
<dbReference type="PANTHER" id="PTHR11963">
    <property type="entry name" value="LEUCINE AMINOPEPTIDASE-RELATED"/>
    <property type="match status" value="1"/>
</dbReference>
<dbReference type="InterPro" id="IPR000819">
    <property type="entry name" value="Peptidase_M17_C"/>
</dbReference>
<dbReference type="Proteomes" id="UP001287282">
    <property type="component" value="Unassembled WGS sequence"/>
</dbReference>
<gene>
    <name evidence="10" type="ORF">RYX56_07780</name>
</gene>
<dbReference type="Pfam" id="PF00883">
    <property type="entry name" value="Peptidase_M17"/>
    <property type="match status" value="1"/>
</dbReference>
<protein>
    <recommendedName>
        <fullName evidence="7">Probable cytosol aminopeptidase</fullName>
    </recommendedName>
    <alternativeName>
        <fullName evidence="8">Leucine aminopeptidase</fullName>
    </alternativeName>
    <alternativeName>
        <fullName evidence="5">Leucyl aminopeptidase</fullName>
    </alternativeName>
</protein>
<dbReference type="Pfam" id="PF02789">
    <property type="entry name" value="Peptidase_M17_N"/>
    <property type="match status" value="1"/>
</dbReference>
<comment type="similarity">
    <text evidence="1">Belongs to the peptidase M17 family.</text>
</comment>
<evidence type="ECO:0000256" key="5">
    <source>
        <dbReference type="ARBA" id="ARBA00033172"/>
    </source>
</evidence>
<evidence type="ECO:0000256" key="7">
    <source>
        <dbReference type="ARBA" id="ARBA00050021"/>
    </source>
</evidence>
<reference evidence="10 11" key="1">
    <citation type="submission" date="2023-10" db="EMBL/GenBank/DDBJ databases">
        <title>Screening of Alkalihalobacillus lindianensis BZ-TG-R113 and Its Alleviation of Salt Stress on Rapeseed Growth.</title>
        <authorList>
            <person name="Zhao B."/>
            <person name="Guo T."/>
        </authorList>
    </citation>
    <scope>NUCLEOTIDE SEQUENCE [LARGE SCALE GENOMIC DNA]</scope>
    <source>
        <strain evidence="10 11">BZ-TG-R113</strain>
    </source>
</reference>
<keyword evidence="11" id="KW-1185">Reference proteome</keyword>
<evidence type="ECO:0000313" key="11">
    <source>
        <dbReference type="Proteomes" id="UP001287282"/>
    </source>
</evidence>
<keyword evidence="3" id="KW-0645">Protease</keyword>
<organism evidence="10 11">
    <name type="scientific">Alkalihalophilus lindianensis</name>
    <dbReference type="NCBI Taxonomy" id="1630542"/>
    <lineage>
        <taxon>Bacteria</taxon>
        <taxon>Bacillati</taxon>
        <taxon>Bacillota</taxon>
        <taxon>Bacilli</taxon>
        <taxon>Bacillales</taxon>
        <taxon>Bacillaceae</taxon>
        <taxon>Alkalihalophilus</taxon>
    </lineage>
</organism>
<evidence type="ECO:0000256" key="1">
    <source>
        <dbReference type="ARBA" id="ARBA00009528"/>
    </source>
</evidence>
<dbReference type="Gene3D" id="3.40.630.10">
    <property type="entry name" value="Zn peptidases"/>
    <property type="match status" value="1"/>
</dbReference>
<dbReference type="SUPFAM" id="SSF52949">
    <property type="entry name" value="Macro domain-like"/>
    <property type="match status" value="1"/>
</dbReference>
<dbReference type="InterPro" id="IPR043472">
    <property type="entry name" value="Macro_dom-like"/>
</dbReference>
<dbReference type="Gene3D" id="3.40.220.10">
    <property type="entry name" value="Leucine Aminopeptidase, subunit E, domain 1"/>
    <property type="match status" value="1"/>
</dbReference>
<evidence type="ECO:0000259" key="9">
    <source>
        <dbReference type="PROSITE" id="PS00631"/>
    </source>
</evidence>
<evidence type="ECO:0000256" key="6">
    <source>
        <dbReference type="ARBA" id="ARBA00049972"/>
    </source>
</evidence>
<comment type="caution">
    <text evidence="10">The sequence shown here is derived from an EMBL/GenBank/DDBJ whole genome shotgun (WGS) entry which is preliminary data.</text>
</comment>
<dbReference type="InterPro" id="IPR011356">
    <property type="entry name" value="Leucine_aapep/pepB"/>
</dbReference>
<dbReference type="SUPFAM" id="SSF53187">
    <property type="entry name" value="Zn-dependent exopeptidases"/>
    <property type="match status" value="1"/>
</dbReference>
<dbReference type="PANTHER" id="PTHR11963:SF23">
    <property type="entry name" value="CYTOSOL AMINOPEPTIDASE"/>
    <property type="match status" value="1"/>
</dbReference>
<evidence type="ECO:0000256" key="8">
    <source>
        <dbReference type="ARBA" id="ARBA00050061"/>
    </source>
</evidence>
<dbReference type="GO" id="GO:0004177">
    <property type="term" value="F:aminopeptidase activity"/>
    <property type="evidence" value="ECO:0007669"/>
    <property type="project" value="UniProtKB-KW"/>
</dbReference>
<dbReference type="PROSITE" id="PS00631">
    <property type="entry name" value="CYTOSOL_AP"/>
    <property type="match status" value="1"/>
</dbReference>
<evidence type="ECO:0000256" key="2">
    <source>
        <dbReference type="ARBA" id="ARBA00022438"/>
    </source>
</evidence>
<dbReference type="RefSeq" id="WP_317121506.1">
    <property type="nucleotide sequence ID" value="NZ_JAWJBA010000002.1"/>
</dbReference>
<dbReference type="InterPro" id="IPR008283">
    <property type="entry name" value="Peptidase_M17_N"/>
</dbReference>
<dbReference type="CDD" id="cd00433">
    <property type="entry name" value="Peptidase_M17"/>
    <property type="match status" value="1"/>
</dbReference>
<proteinExistence type="inferred from homology"/>
<sequence>MNVQIVLVGSLSEIPKSYRNENIFLFGKTLFVHKENEAYLYLGTKKDRITREDIRYLGGHTRRQINKWNVEEVNMDFQSLLKLAKEMNEKEVVTCFLEGWYLAGYNFNKYKQKNVNKQMSQLKMKGESYDTCNDMAIIRSRAINTARDFCNEPANKLTPEIYVKRLKEMFEDTKVEVEIIDINGLEDAGFHAVHVVGKGSSRSPYVAILRLNNGAGDPIALVGKGVTFDSGGTNVKTGRDIGEMKMDMGGAAAVTGAIQLLSDLDYKGNLLAVIPLVVNVAGEEAYLPSDVITYRNGLTVEVGNTDAEGRLILADAILYSTAAKAKYIIDIATLTGSIGHALGLKKAGIFCDDEDRLWELKEIGARSGDYVWPMPLVEDYQSLLKSDTADLNNMSASIYGGAITAAMFLKNFVSDDCRWIHIDMANTVRPWKEECYYTAGASGFGVRLLAELVQCERISDVN</sequence>
<accession>A0ABU3X8Q1</accession>
<evidence type="ECO:0000256" key="3">
    <source>
        <dbReference type="ARBA" id="ARBA00022670"/>
    </source>
</evidence>
<evidence type="ECO:0000256" key="4">
    <source>
        <dbReference type="ARBA" id="ARBA00022801"/>
    </source>
</evidence>
<feature type="domain" description="Cytosol aminopeptidase" evidence="9">
    <location>
        <begin position="304"/>
        <end position="311"/>
    </location>
</feature>